<keyword evidence="9 10" id="KW-0998">Cell outer membrane</keyword>
<evidence type="ECO:0000256" key="2">
    <source>
        <dbReference type="ARBA" id="ARBA00022448"/>
    </source>
</evidence>
<dbReference type="GO" id="GO:0015344">
    <property type="term" value="F:siderophore uptake transmembrane transporter activity"/>
    <property type="evidence" value="ECO:0007669"/>
    <property type="project" value="TreeGrafter"/>
</dbReference>
<evidence type="ECO:0000259" key="13">
    <source>
        <dbReference type="Pfam" id="PF00593"/>
    </source>
</evidence>
<dbReference type="PANTHER" id="PTHR30069">
    <property type="entry name" value="TONB-DEPENDENT OUTER MEMBRANE RECEPTOR"/>
    <property type="match status" value="1"/>
</dbReference>
<dbReference type="PANTHER" id="PTHR30069:SF29">
    <property type="entry name" value="HEMOGLOBIN AND HEMOGLOBIN-HAPTOGLOBIN-BINDING PROTEIN 1-RELATED"/>
    <property type="match status" value="1"/>
</dbReference>
<dbReference type="PROSITE" id="PS51257">
    <property type="entry name" value="PROKAR_LIPOPROTEIN"/>
    <property type="match status" value="1"/>
</dbReference>
<protein>
    <recommendedName>
        <fullName evidence="17">TonB-dependent receptor plug domain-containing protein</fullName>
    </recommendedName>
</protein>
<keyword evidence="6 11" id="KW-0798">TonB box</keyword>
<feature type="signal peptide" evidence="12">
    <location>
        <begin position="1"/>
        <end position="19"/>
    </location>
</feature>
<reference evidence="15 16" key="1">
    <citation type="submission" date="2016-09" db="EMBL/GenBank/DDBJ databases">
        <title>Genome-resolved meta-omics ties microbial dynamics to process performance in biotechnology for thiocyanate degradation.</title>
        <authorList>
            <person name="Kantor R.S."/>
            <person name="Huddy R.J."/>
            <person name="Iyer R."/>
            <person name="Thomas B.C."/>
            <person name="Brown C.T."/>
            <person name="Anantharaman K."/>
            <person name="Tringe S."/>
            <person name="Hettich R.L."/>
            <person name="Harrison S.T."/>
            <person name="Banfield J.F."/>
        </authorList>
    </citation>
    <scope>NUCLEOTIDE SEQUENCE [LARGE SCALE GENOMIC DNA]</scope>
    <source>
        <strain evidence="15">59-99</strain>
    </source>
</reference>
<dbReference type="GO" id="GO:0044718">
    <property type="term" value="P:siderophore transmembrane transport"/>
    <property type="evidence" value="ECO:0007669"/>
    <property type="project" value="TreeGrafter"/>
</dbReference>
<dbReference type="PROSITE" id="PS52016">
    <property type="entry name" value="TONB_DEPENDENT_REC_3"/>
    <property type="match status" value="1"/>
</dbReference>
<dbReference type="Gene3D" id="2.40.170.20">
    <property type="entry name" value="TonB-dependent receptor, beta-barrel domain"/>
    <property type="match status" value="1"/>
</dbReference>
<evidence type="ECO:0000256" key="12">
    <source>
        <dbReference type="SAM" id="SignalP"/>
    </source>
</evidence>
<dbReference type="InterPro" id="IPR012910">
    <property type="entry name" value="Plug_dom"/>
</dbReference>
<dbReference type="Pfam" id="PF00593">
    <property type="entry name" value="TonB_dep_Rec_b-barrel"/>
    <property type="match status" value="1"/>
</dbReference>
<sequence>MRPLIIIPLVLALSCIGRAAVDSTRHDTSIVHVRTIDVTDEAYLADVARSGLPRTRLTAGMLERIAPLQTTDALTFVPGLSVRNYGGAGGLKTISLRGGSSAQTLVLLDGIRLNSAQNGQVDLAMIPMTMIGSIDVTRGGATALYGANALTGVVDFRLKADDRQGLSATYSNGSFDESRWAAAGSTSFGALRMAAGVDLLQTQGSFPFTMNAFGRTVDINRENADLRSLGAVVRAEYDDNLTAFAVVRSSDRGVPGAVVQGSVALARARLNDEDVLFGIRDRMTLTDRHALEFSAGLRYFDQRYRDPDATIRGQNGLDERYLLRDASVGVQWKYVDPVFVQTVRVDAGVTDLRGASLQADVGSQVTRRTAAIAANWMVLPWPDVNVEAGVRLEGISDVSTAVSPLVGLRWDASSDVTLKAGWSYNFRPPSFNELYYLNFGTSTLRPERSHTVDIGCSWRPVRWISIEADAFALDTRDLIVAVPVSPILTSAQNVGRATTLGIEWSARASLFDERLMIHWSYTLQDARDRTGRPGIDGSLIPYIPQEIASGGLHWRDGIVQGGMTLSSTSHRYALPGEQYSTLLPRFTVMNAYVGVRGHTDHMHADVRLQADNLLDEGYQVVRGFPMPGRTLRIIASLAWKAR</sequence>
<organism evidence="15 16">
    <name type="scientific">Candidatus Kapaibacterium thiocyanatum</name>
    <dbReference type="NCBI Taxonomy" id="1895771"/>
    <lineage>
        <taxon>Bacteria</taxon>
        <taxon>Pseudomonadati</taxon>
        <taxon>Candidatus Kapaibacteriota</taxon>
        <taxon>Candidatus Kapaibacteriia</taxon>
        <taxon>Candidatus Kapaibacteriales</taxon>
        <taxon>Candidatus Kapaibacteriaceae</taxon>
        <taxon>Candidatus Kapaibacterium</taxon>
    </lineage>
</organism>
<dbReference type="Gene3D" id="2.170.130.10">
    <property type="entry name" value="TonB-dependent receptor, plug domain"/>
    <property type="match status" value="1"/>
</dbReference>
<proteinExistence type="inferred from homology"/>
<dbReference type="STRING" id="1895771.BGO89_06100"/>
<evidence type="ECO:0000256" key="4">
    <source>
        <dbReference type="ARBA" id="ARBA00022692"/>
    </source>
</evidence>
<keyword evidence="7 10" id="KW-0472">Membrane</keyword>
<evidence type="ECO:0000256" key="9">
    <source>
        <dbReference type="ARBA" id="ARBA00023237"/>
    </source>
</evidence>
<dbReference type="InterPro" id="IPR000531">
    <property type="entry name" value="Beta-barrel_TonB"/>
</dbReference>
<evidence type="ECO:0000256" key="6">
    <source>
        <dbReference type="ARBA" id="ARBA00023077"/>
    </source>
</evidence>
<dbReference type="EMBL" id="MKVH01000020">
    <property type="protein sequence ID" value="OJX57969.1"/>
    <property type="molecule type" value="Genomic_DNA"/>
</dbReference>
<comment type="caution">
    <text evidence="15">The sequence shown here is derived from an EMBL/GenBank/DDBJ whole genome shotgun (WGS) entry which is preliminary data.</text>
</comment>
<evidence type="ECO:0000259" key="14">
    <source>
        <dbReference type="Pfam" id="PF07715"/>
    </source>
</evidence>
<feature type="domain" description="TonB-dependent receptor plug" evidence="14">
    <location>
        <begin position="53"/>
        <end position="153"/>
    </location>
</feature>
<evidence type="ECO:0008006" key="17">
    <source>
        <dbReference type="Google" id="ProtNLM"/>
    </source>
</evidence>
<evidence type="ECO:0000256" key="1">
    <source>
        <dbReference type="ARBA" id="ARBA00004571"/>
    </source>
</evidence>
<evidence type="ECO:0000256" key="8">
    <source>
        <dbReference type="ARBA" id="ARBA00023170"/>
    </source>
</evidence>
<evidence type="ECO:0000256" key="10">
    <source>
        <dbReference type="PROSITE-ProRule" id="PRU01360"/>
    </source>
</evidence>
<keyword evidence="5 12" id="KW-0732">Signal</keyword>
<keyword evidence="8" id="KW-0675">Receptor</keyword>
<comment type="subcellular location">
    <subcellularLocation>
        <location evidence="1 10">Cell outer membrane</location>
        <topology evidence="1 10">Multi-pass membrane protein</topology>
    </subcellularLocation>
</comment>
<evidence type="ECO:0000256" key="7">
    <source>
        <dbReference type="ARBA" id="ARBA00023136"/>
    </source>
</evidence>
<dbReference type="InterPro" id="IPR037066">
    <property type="entry name" value="Plug_dom_sf"/>
</dbReference>
<keyword evidence="4 10" id="KW-0812">Transmembrane</keyword>
<evidence type="ECO:0000256" key="11">
    <source>
        <dbReference type="RuleBase" id="RU003357"/>
    </source>
</evidence>
<name>A0A1M3KZJ1_9BACT</name>
<keyword evidence="3 10" id="KW-1134">Transmembrane beta strand</keyword>
<keyword evidence="2 10" id="KW-0813">Transport</keyword>
<gene>
    <name evidence="15" type="ORF">BGO89_06100</name>
</gene>
<dbReference type="Pfam" id="PF07715">
    <property type="entry name" value="Plug"/>
    <property type="match status" value="1"/>
</dbReference>
<comment type="similarity">
    <text evidence="10 11">Belongs to the TonB-dependent receptor family.</text>
</comment>
<dbReference type="SUPFAM" id="SSF56935">
    <property type="entry name" value="Porins"/>
    <property type="match status" value="1"/>
</dbReference>
<evidence type="ECO:0000313" key="15">
    <source>
        <dbReference type="EMBL" id="OJX57969.1"/>
    </source>
</evidence>
<evidence type="ECO:0000256" key="3">
    <source>
        <dbReference type="ARBA" id="ARBA00022452"/>
    </source>
</evidence>
<dbReference type="AlphaFoldDB" id="A0A1M3KZJ1"/>
<feature type="chain" id="PRO_5012092627" description="TonB-dependent receptor plug domain-containing protein" evidence="12">
    <location>
        <begin position="20"/>
        <end position="642"/>
    </location>
</feature>
<dbReference type="GO" id="GO:0009279">
    <property type="term" value="C:cell outer membrane"/>
    <property type="evidence" value="ECO:0007669"/>
    <property type="project" value="UniProtKB-SubCell"/>
</dbReference>
<dbReference type="Proteomes" id="UP000184233">
    <property type="component" value="Unassembled WGS sequence"/>
</dbReference>
<feature type="domain" description="TonB-dependent receptor-like beta-barrel" evidence="13">
    <location>
        <begin position="234"/>
        <end position="613"/>
    </location>
</feature>
<dbReference type="InterPro" id="IPR036942">
    <property type="entry name" value="Beta-barrel_TonB_sf"/>
</dbReference>
<evidence type="ECO:0000313" key="16">
    <source>
        <dbReference type="Proteomes" id="UP000184233"/>
    </source>
</evidence>
<dbReference type="InterPro" id="IPR039426">
    <property type="entry name" value="TonB-dep_rcpt-like"/>
</dbReference>
<accession>A0A1M3KZJ1</accession>
<evidence type="ECO:0000256" key="5">
    <source>
        <dbReference type="ARBA" id="ARBA00022729"/>
    </source>
</evidence>